<comment type="similarity">
    <text evidence="1">Belongs to the thymidine/pyrimidine-nucleoside phosphorylase family.</text>
</comment>
<gene>
    <name evidence="7" type="ORF">FJ693_10965</name>
</gene>
<keyword evidence="3 7" id="KW-0328">Glycosyltransferase</keyword>
<sequence>MTESFDAVDVIRTKRDGGVLSAAQIDWVVDAYTHGVVAEEQMSALAMAIFLNGMGRAEIVRWTQAMIRSGERMDFSRLSRPTADKHSTGGVGDKITLPLAPLVAVFDVAVPQLSGRGLGHTGGTLDKLESIPGWQASLSNAQILTQLEDVGAVICAAGAGLAPADKKLYALRDTTATVEAIPLIASSIMSKKIAEGTDSLVLDVKVGSGAFMKDAERARELARTMVELGTDAGVRTVALLTDMSTPLGLTAGNALEVRESVEVLAGGGPADVVELTLALAREMLDAAGRPDADPAAALRDGRAMDVWRRMVAAQGGDPDAPLPVARHTEHVVADADGVLSGLDAYAVGVAAWRLGAGRARKEDPVQAVAGVELHVKPGDAVRKGQPLLTLHTDTPERFDRAREVLDGGVVISAGRSAAERSAGQTPVGQTPGTGRTVVLDRVAG</sequence>
<name>A0A552WQR9_9MICO</name>
<evidence type="ECO:0000313" key="8">
    <source>
        <dbReference type="Proteomes" id="UP000318693"/>
    </source>
</evidence>
<dbReference type="Gene3D" id="3.40.1030.10">
    <property type="entry name" value="Nucleoside phosphorylase/phosphoribosyltransferase catalytic domain"/>
    <property type="match status" value="1"/>
</dbReference>
<dbReference type="Pfam" id="PF02885">
    <property type="entry name" value="Glycos_trans_3N"/>
    <property type="match status" value="1"/>
</dbReference>
<dbReference type="InterPro" id="IPR017872">
    <property type="entry name" value="Pyrmidine_PPase_CS"/>
</dbReference>
<feature type="domain" description="Pyrimidine nucleoside phosphorylase C-terminal" evidence="6">
    <location>
        <begin position="338"/>
        <end position="412"/>
    </location>
</feature>
<dbReference type="PANTHER" id="PTHR10515:SF0">
    <property type="entry name" value="THYMIDINE PHOSPHORYLASE"/>
    <property type="match status" value="1"/>
</dbReference>
<dbReference type="Proteomes" id="UP000318693">
    <property type="component" value="Unassembled WGS sequence"/>
</dbReference>
<organism evidence="7 8">
    <name type="scientific">Georgenia yuyongxinii</name>
    <dbReference type="NCBI Taxonomy" id="2589797"/>
    <lineage>
        <taxon>Bacteria</taxon>
        <taxon>Bacillati</taxon>
        <taxon>Actinomycetota</taxon>
        <taxon>Actinomycetes</taxon>
        <taxon>Micrococcales</taxon>
        <taxon>Bogoriellaceae</taxon>
        <taxon>Georgenia</taxon>
    </lineage>
</organism>
<evidence type="ECO:0000256" key="4">
    <source>
        <dbReference type="ARBA" id="ARBA00022679"/>
    </source>
</evidence>
<reference evidence="7 8" key="1">
    <citation type="submission" date="2019-07" db="EMBL/GenBank/DDBJ databases">
        <title>Georgenia wutianyii sp. nov. and Georgenia *** sp. nov. isolated from plateau pika (Ochotona curzoniae) in the Qinghai-Tibet plateau of China.</title>
        <authorList>
            <person name="Tian Z."/>
        </authorList>
    </citation>
    <scope>NUCLEOTIDE SEQUENCE [LARGE SCALE GENOMIC DNA]</scope>
    <source>
        <strain evidence="7 8">Z446</strain>
    </source>
</reference>
<protein>
    <submittedName>
        <fullName evidence="7">Thymidine phosphorylase</fullName>
        <ecNumber evidence="7">2.4.2.4</ecNumber>
    </submittedName>
</protein>
<evidence type="ECO:0000313" key="7">
    <source>
        <dbReference type="EMBL" id="TRW45112.1"/>
    </source>
</evidence>
<dbReference type="InterPro" id="IPR017459">
    <property type="entry name" value="Glycosyl_Trfase_fam3_N_dom"/>
</dbReference>
<evidence type="ECO:0000256" key="5">
    <source>
        <dbReference type="SAM" id="MobiDB-lite"/>
    </source>
</evidence>
<dbReference type="GO" id="GO:0009032">
    <property type="term" value="F:thymidine phosphorylase activity"/>
    <property type="evidence" value="ECO:0007669"/>
    <property type="project" value="UniProtKB-EC"/>
</dbReference>
<dbReference type="GO" id="GO:0004645">
    <property type="term" value="F:1,4-alpha-oligoglucan phosphorylase activity"/>
    <property type="evidence" value="ECO:0007669"/>
    <property type="project" value="InterPro"/>
</dbReference>
<dbReference type="FunFam" id="1.20.970.10:FF:000004">
    <property type="entry name" value="Thymidine phosphorylase"/>
    <property type="match status" value="1"/>
</dbReference>
<dbReference type="SUPFAM" id="SSF54680">
    <property type="entry name" value="Pyrimidine nucleoside phosphorylase C-terminal domain"/>
    <property type="match status" value="1"/>
</dbReference>
<dbReference type="InterPro" id="IPR013102">
    <property type="entry name" value="PYNP_C"/>
</dbReference>
<dbReference type="NCBIfam" id="NF004490">
    <property type="entry name" value="PRK05820.1"/>
    <property type="match status" value="1"/>
</dbReference>
<dbReference type="Pfam" id="PF07831">
    <property type="entry name" value="PYNP_C"/>
    <property type="match status" value="1"/>
</dbReference>
<dbReference type="SUPFAM" id="SSF47648">
    <property type="entry name" value="Nucleoside phosphorylase/phosphoribosyltransferase N-terminal domain"/>
    <property type="match status" value="1"/>
</dbReference>
<dbReference type="GO" id="GO:0006213">
    <property type="term" value="P:pyrimidine nucleoside metabolic process"/>
    <property type="evidence" value="ECO:0007669"/>
    <property type="project" value="InterPro"/>
</dbReference>
<comment type="subunit">
    <text evidence="2">Homodimer.</text>
</comment>
<dbReference type="GO" id="GO:0005829">
    <property type="term" value="C:cytosol"/>
    <property type="evidence" value="ECO:0007669"/>
    <property type="project" value="TreeGrafter"/>
</dbReference>
<dbReference type="SMART" id="SM00941">
    <property type="entry name" value="PYNP_C"/>
    <property type="match status" value="1"/>
</dbReference>
<dbReference type="FunFam" id="3.40.1030.10:FF:000001">
    <property type="entry name" value="Thymidine phosphorylase"/>
    <property type="match status" value="1"/>
</dbReference>
<proteinExistence type="inferred from homology"/>
<dbReference type="PROSITE" id="PS00647">
    <property type="entry name" value="THYMID_PHOSPHORYLASE"/>
    <property type="match status" value="1"/>
</dbReference>
<dbReference type="NCBIfam" id="TIGR02644">
    <property type="entry name" value="Y_phosphoryl"/>
    <property type="match status" value="1"/>
</dbReference>
<dbReference type="AlphaFoldDB" id="A0A552WQR9"/>
<dbReference type="EMBL" id="VJXR01000029">
    <property type="protein sequence ID" value="TRW45112.1"/>
    <property type="molecule type" value="Genomic_DNA"/>
</dbReference>
<dbReference type="PIRSF" id="PIRSF000478">
    <property type="entry name" value="TP_PyNP"/>
    <property type="match status" value="1"/>
</dbReference>
<evidence type="ECO:0000259" key="6">
    <source>
        <dbReference type="SMART" id="SM00941"/>
    </source>
</evidence>
<dbReference type="Gene3D" id="1.20.970.10">
    <property type="entry name" value="Transferase, Pyrimidine Nucleoside Phosphorylase, Chain C"/>
    <property type="match status" value="1"/>
</dbReference>
<accession>A0A552WQR9</accession>
<dbReference type="PANTHER" id="PTHR10515">
    <property type="entry name" value="THYMIDINE PHOSPHORYLASE"/>
    <property type="match status" value="1"/>
</dbReference>
<feature type="region of interest" description="Disordered" evidence="5">
    <location>
        <begin position="416"/>
        <end position="435"/>
    </location>
</feature>
<dbReference type="InterPro" id="IPR000312">
    <property type="entry name" value="Glycosyl_Trfase_fam3"/>
</dbReference>
<dbReference type="GO" id="GO:0006206">
    <property type="term" value="P:pyrimidine nucleobase metabolic process"/>
    <property type="evidence" value="ECO:0007669"/>
    <property type="project" value="InterPro"/>
</dbReference>
<evidence type="ECO:0000256" key="1">
    <source>
        <dbReference type="ARBA" id="ARBA00006915"/>
    </source>
</evidence>
<dbReference type="SUPFAM" id="SSF52418">
    <property type="entry name" value="Nucleoside phosphorylase/phosphoribosyltransferase catalytic domain"/>
    <property type="match status" value="1"/>
</dbReference>
<evidence type="ECO:0000256" key="3">
    <source>
        <dbReference type="ARBA" id="ARBA00022676"/>
    </source>
</evidence>
<keyword evidence="8" id="KW-1185">Reference proteome</keyword>
<dbReference type="InterPro" id="IPR036320">
    <property type="entry name" value="Glycosyl_Trfase_fam3_N_dom_sf"/>
</dbReference>
<dbReference type="Pfam" id="PF00591">
    <property type="entry name" value="Glycos_transf_3"/>
    <property type="match status" value="1"/>
</dbReference>
<comment type="caution">
    <text evidence="7">The sequence shown here is derived from an EMBL/GenBank/DDBJ whole genome shotgun (WGS) entry which is preliminary data.</text>
</comment>
<dbReference type="RefSeq" id="WP_143418581.1">
    <property type="nucleotide sequence ID" value="NZ_VJXR01000029.1"/>
</dbReference>
<dbReference type="InterPro" id="IPR018090">
    <property type="entry name" value="Pyrmidine_PPas_bac/euk"/>
</dbReference>
<dbReference type="EC" id="2.4.2.4" evidence="7"/>
<dbReference type="Gene3D" id="3.90.1170.30">
    <property type="entry name" value="Pyrimidine nucleoside phosphorylase-like, C-terminal domain"/>
    <property type="match status" value="1"/>
</dbReference>
<dbReference type="InterPro" id="IPR036566">
    <property type="entry name" value="PYNP-like_C_sf"/>
</dbReference>
<evidence type="ECO:0000256" key="2">
    <source>
        <dbReference type="ARBA" id="ARBA00011738"/>
    </source>
</evidence>
<keyword evidence="4 7" id="KW-0808">Transferase</keyword>
<dbReference type="InterPro" id="IPR035902">
    <property type="entry name" value="Nuc_phospho_transferase"/>
</dbReference>
<dbReference type="InterPro" id="IPR000053">
    <property type="entry name" value="Thymidine/pyrmidine_PPase"/>
</dbReference>